<feature type="non-terminal residue" evidence="1">
    <location>
        <position position="1"/>
    </location>
</feature>
<proteinExistence type="predicted"/>
<reference evidence="1" key="1">
    <citation type="submission" date="2022-08" db="EMBL/GenBank/DDBJ databases">
        <authorList>
            <person name="Kallberg Y."/>
            <person name="Tangrot J."/>
            <person name="Rosling A."/>
        </authorList>
    </citation>
    <scope>NUCLEOTIDE SEQUENCE</scope>
    <source>
        <strain evidence="1">Wild A</strain>
    </source>
</reference>
<gene>
    <name evidence="1" type="ORF">FWILDA_LOCUS18675</name>
</gene>
<evidence type="ECO:0000313" key="2">
    <source>
        <dbReference type="Proteomes" id="UP001153678"/>
    </source>
</evidence>
<evidence type="ECO:0000313" key="1">
    <source>
        <dbReference type="EMBL" id="CAI2198643.1"/>
    </source>
</evidence>
<dbReference type="AlphaFoldDB" id="A0A9W4TA80"/>
<organism evidence="1 2">
    <name type="scientific">Funneliformis geosporum</name>
    <dbReference type="NCBI Taxonomy" id="1117311"/>
    <lineage>
        <taxon>Eukaryota</taxon>
        <taxon>Fungi</taxon>
        <taxon>Fungi incertae sedis</taxon>
        <taxon>Mucoromycota</taxon>
        <taxon>Glomeromycotina</taxon>
        <taxon>Glomeromycetes</taxon>
        <taxon>Glomerales</taxon>
        <taxon>Glomeraceae</taxon>
        <taxon>Funneliformis</taxon>
    </lineage>
</organism>
<accession>A0A9W4TA80</accession>
<protein>
    <submittedName>
        <fullName evidence="1">3568_t:CDS:1</fullName>
    </submittedName>
</protein>
<comment type="caution">
    <text evidence="1">The sequence shown here is derived from an EMBL/GenBank/DDBJ whole genome shotgun (WGS) entry which is preliminary data.</text>
</comment>
<dbReference type="Proteomes" id="UP001153678">
    <property type="component" value="Unassembled WGS sequence"/>
</dbReference>
<sequence>RPYLNESFLRARHIPNDPTAPPFNPQDVVVPNYDLPDEVIMKTSITPD</sequence>
<keyword evidence="2" id="KW-1185">Reference proteome</keyword>
<dbReference type="EMBL" id="CAMKVN010019146">
    <property type="protein sequence ID" value="CAI2198643.1"/>
    <property type="molecule type" value="Genomic_DNA"/>
</dbReference>
<name>A0A9W4TA80_9GLOM</name>